<sequence>MGGFVCQLRALSRVLEFEDEPAFEGFFLRTSGITNDTYEVTITLFGDAGIMPFYTTTATASRFETACKEDAL</sequence>
<dbReference type="Proteomes" id="UP000729402">
    <property type="component" value="Unassembled WGS sequence"/>
</dbReference>
<comment type="caution">
    <text evidence="1">The sequence shown here is derived from an EMBL/GenBank/DDBJ whole genome shotgun (WGS) entry which is preliminary data.</text>
</comment>
<dbReference type="EMBL" id="JAAALK010000283">
    <property type="protein sequence ID" value="KAG8076890.1"/>
    <property type="molecule type" value="Genomic_DNA"/>
</dbReference>
<reference evidence="1" key="1">
    <citation type="journal article" date="2021" name="bioRxiv">
        <title>Whole Genome Assembly and Annotation of Northern Wild Rice, Zizania palustris L., Supports a Whole Genome Duplication in the Zizania Genus.</title>
        <authorList>
            <person name="Haas M."/>
            <person name="Kono T."/>
            <person name="Macchietto M."/>
            <person name="Millas R."/>
            <person name="McGilp L."/>
            <person name="Shao M."/>
            <person name="Duquette J."/>
            <person name="Hirsch C.N."/>
            <person name="Kimball J."/>
        </authorList>
    </citation>
    <scope>NUCLEOTIDE SEQUENCE</scope>
    <source>
        <tissue evidence="1">Fresh leaf tissue</tissue>
    </source>
</reference>
<protein>
    <submittedName>
        <fullName evidence="1">Uncharacterized protein</fullName>
    </submittedName>
</protein>
<name>A0A8J5VQQ9_ZIZPA</name>
<reference evidence="1" key="2">
    <citation type="submission" date="2021-02" db="EMBL/GenBank/DDBJ databases">
        <authorList>
            <person name="Kimball J.A."/>
            <person name="Haas M.W."/>
            <person name="Macchietto M."/>
            <person name="Kono T."/>
            <person name="Duquette J."/>
            <person name="Shao M."/>
        </authorList>
    </citation>
    <scope>NUCLEOTIDE SEQUENCE</scope>
    <source>
        <tissue evidence="1">Fresh leaf tissue</tissue>
    </source>
</reference>
<accession>A0A8J5VQQ9</accession>
<organism evidence="1 2">
    <name type="scientific">Zizania palustris</name>
    <name type="common">Northern wild rice</name>
    <dbReference type="NCBI Taxonomy" id="103762"/>
    <lineage>
        <taxon>Eukaryota</taxon>
        <taxon>Viridiplantae</taxon>
        <taxon>Streptophyta</taxon>
        <taxon>Embryophyta</taxon>
        <taxon>Tracheophyta</taxon>
        <taxon>Spermatophyta</taxon>
        <taxon>Magnoliopsida</taxon>
        <taxon>Liliopsida</taxon>
        <taxon>Poales</taxon>
        <taxon>Poaceae</taxon>
        <taxon>BOP clade</taxon>
        <taxon>Oryzoideae</taxon>
        <taxon>Oryzeae</taxon>
        <taxon>Zizaniinae</taxon>
        <taxon>Zizania</taxon>
    </lineage>
</organism>
<keyword evidence="2" id="KW-1185">Reference proteome</keyword>
<dbReference type="AlphaFoldDB" id="A0A8J5VQQ9"/>
<evidence type="ECO:0000313" key="1">
    <source>
        <dbReference type="EMBL" id="KAG8076890.1"/>
    </source>
</evidence>
<proteinExistence type="predicted"/>
<evidence type="ECO:0000313" key="2">
    <source>
        <dbReference type="Proteomes" id="UP000729402"/>
    </source>
</evidence>
<gene>
    <name evidence="1" type="ORF">GUJ93_ZPchr0006g43972</name>
</gene>